<keyword evidence="5" id="KW-0804">Transcription</keyword>
<name>A0A3S0RIS9_9GAMM</name>
<keyword evidence="2" id="KW-0067">ATP-binding</keyword>
<dbReference type="AlphaFoldDB" id="A0A3S0RIS9"/>
<dbReference type="EMBL" id="RXNV01000010">
    <property type="protein sequence ID" value="RTR29306.1"/>
    <property type="molecule type" value="Genomic_DNA"/>
</dbReference>
<evidence type="ECO:0000256" key="4">
    <source>
        <dbReference type="ARBA" id="ARBA00023125"/>
    </source>
</evidence>
<dbReference type="InterPro" id="IPR027417">
    <property type="entry name" value="P-loop_NTPase"/>
</dbReference>
<dbReference type="InterPro" id="IPR025943">
    <property type="entry name" value="Sigma_54_int_dom_ATP-bd_2"/>
</dbReference>
<dbReference type="InterPro" id="IPR025944">
    <property type="entry name" value="Sigma_54_int_dom_CS"/>
</dbReference>
<dbReference type="SMART" id="SM00382">
    <property type="entry name" value="AAA"/>
    <property type="match status" value="1"/>
</dbReference>
<evidence type="ECO:0000256" key="2">
    <source>
        <dbReference type="ARBA" id="ARBA00022840"/>
    </source>
</evidence>
<dbReference type="PROSITE" id="PS50045">
    <property type="entry name" value="SIGMA54_INTERACT_4"/>
    <property type="match status" value="1"/>
</dbReference>
<dbReference type="InterPro" id="IPR002078">
    <property type="entry name" value="Sigma_54_int"/>
</dbReference>
<dbReference type="Pfam" id="PF25601">
    <property type="entry name" value="AAA_lid_14"/>
    <property type="match status" value="1"/>
</dbReference>
<dbReference type="SUPFAM" id="SSF55781">
    <property type="entry name" value="GAF domain-like"/>
    <property type="match status" value="1"/>
</dbReference>
<dbReference type="InterPro" id="IPR003593">
    <property type="entry name" value="AAA+_ATPase"/>
</dbReference>
<dbReference type="SUPFAM" id="SSF52540">
    <property type="entry name" value="P-loop containing nucleoside triphosphate hydrolases"/>
    <property type="match status" value="1"/>
</dbReference>
<dbReference type="Gene3D" id="3.30.450.40">
    <property type="match status" value="1"/>
</dbReference>
<dbReference type="PANTHER" id="PTHR32071:SF117">
    <property type="entry name" value="PTS-DEPENDENT DIHYDROXYACETONE KINASE OPERON REGULATORY PROTEIN-RELATED"/>
    <property type="match status" value="1"/>
</dbReference>
<dbReference type="SUPFAM" id="SSF46689">
    <property type="entry name" value="Homeodomain-like"/>
    <property type="match status" value="1"/>
</dbReference>
<dbReference type="InterPro" id="IPR058031">
    <property type="entry name" value="AAA_lid_NorR"/>
</dbReference>
<evidence type="ECO:0000256" key="1">
    <source>
        <dbReference type="ARBA" id="ARBA00022741"/>
    </source>
</evidence>
<evidence type="ECO:0000256" key="5">
    <source>
        <dbReference type="ARBA" id="ARBA00023163"/>
    </source>
</evidence>
<proteinExistence type="predicted"/>
<sequence length="518" mass="58187">MIFNGSHSEESMEKFYYKATQCLCSSLQLEESLQSYFDYIKSLLPIDGIYLNIYRPDFSDIQFIAQVNDQQSSTLDKRIPISHEMCEALQDLDRPIIRIVNDIELDTVTQFVAPQVIPEIKSVILLRMVSGNTHLGVVGFYAKQAGVFRPRHVDMLEPHMQTFSLITAFNLKGRNLLRANEALAEQNQSLKRTLNICNGVVGAHSGLKHVMQQVESIAKLNTTVLMMGETGCGKEVIANAIHELSLRANKPFIKVNCGAIPESLIDSELFGYEKGAFTGAESRKAGYFEQANGGTIFLDEIGELPLSVQVRLLRVLQNSTITRVGGHDAVQLDIRVIAATHRNLKAMVSTGEFREDLWYRLAIFPIEIPSLRQRRADIPLLVQHFIEMLSAKFNQDQLPRVAPEQLAILSQYHWPGNVRELINVLERAIIQHPKGPLNFDFLMPEVKVDDKENRGETIIVDPSHATDKLVPLETMTRKYIEHALRVTGGKLYGPGGAAQLLDINPNTMRSKMKKLGIC</sequence>
<keyword evidence="1" id="KW-0547">Nucleotide-binding</keyword>
<dbReference type="GO" id="GO:0003677">
    <property type="term" value="F:DNA binding"/>
    <property type="evidence" value="ECO:0007669"/>
    <property type="project" value="UniProtKB-KW"/>
</dbReference>
<dbReference type="GO" id="GO:0006355">
    <property type="term" value="P:regulation of DNA-templated transcription"/>
    <property type="evidence" value="ECO:0007669"/>
    <property type="project" value="InterPro"/>
</dbReference>
<reference evidence="7 8" key="1">
    <citation type="submission" date="2018-12" db="EMBL/GenBank/DDBJ databases">
        <authorList>
            <person name="Yu L."/>
        </authorList>
    </citation>
    <scope>NUCLEOTIDE SEQUENCE [LARGE SCALE GENOMIC DNA]</scope>
    <source>
        <strain evidence="7 8">HAW-EB5</strain>
    </source>
</reference>
<comment type="caution">
    <text evidence="7">The sequence shown here is derived from an EMBL/GenBank/DDBJ whole genome shotgun (WGS) entry which is preliminary data.</text>
</comment>
<dbReference type="PROSITE" id="PS00688">
    <property type="entry name" value="SIGMA54_INTERACT_3"/>
    <property type="match status" value="1"/>
</dbReference>
<keyword evidence="4" id="KW-0238">DNA-binding</keyword>
<organism evidence="7 8">
    <name type="scientific">Shewanella atlantica</name>
    <dbReference type="NCBI Taxonomy" id="271099"/>
    <lineage>
        <taxon>Bacteria</taxon>
        <taxon>Pseudomonadati</taxon>
        <taxon>Pseudomonadota</taxon>
        <taxon>Gammaproteobacteria</taxon>
        <taxon>Alteromonadales</taxon>
        <taxon>Shewanellaceae</taxon>
        <taxon>Shewanella</taxon>
    </lineage>
</organism>
<dbReference type="Proteomes" id="UP000282060">
    <property type="component" value="Unassembled WGS sequence"/>
</dbReference>
<dbReference type="Pfam" id="PF00158">
    <property type="entry name" value="Sigma54_activat"/>
    <property type="match status" value="1"/>
</dbReference>
<evidence type="ECO:0000259" key="6">
    <source>
        <dbReference type="PROSITE" id="PS50045"/>
    </source>
</evidence>
<keyword evidence="8" id="KW-1185">Reference proteome</keyword>
<dbReference type="CDD" id="cd00009">
    <property type="entry name" value="AAA"/>
    <property type="match status" value="1"/>
</dbReference>
<feature type="domain" description="Sigma-54 factor interaction" evidence="6">
    <location>
        <begin position="200"/>
        <end position="430"/>
    </location>
</feature>
<dbReference type="Gene3D" id="1.10.10.60">
    <property type="entry name" value="Homeodomain-like"/>
    <property type="match status" value="1"/>
</dbReference>
<dbReference type="InterPro" id="IPR029016">
    <property type="entry name" value="GAF-like_dom_sf"/>
</dbReference>
<evidence type="ECO:0000313" key="7">
    <source>
        <dbReference type="EMBL" id="RTR29306.1"/>
    </source>
</evidence>
<dbReference type="Gene3D" id="1.10.8.60">
    <property type="match status" value="1"/>
</dbReference>
<evidence type="ECO:0000256" key="3">
    <source>
        <dbReference type="ARBA" id="ARBA00023015"/>
    </source>
</evidence>
<dbReference type="PROSITE" id="PS00676">
    <property type="entry name" value="SIGMA54_INTERACT_2"/>
    <property type="match status" value="1"/>
</dbReference>
<dbReference type="FunFam" id="3.40.50.300:FF:000006">
    <property type="entry name" value="DNA-binding transcriptional regulator NtrC"/>
    <property type="match status" value="1"/>
</dbReference>
<dbReference type="InterPro" id="IPR009057">
    <property type="entry name" value="Homeodomain-like_sf"/>
</dbReference>
<gene>
    <name evidence="7" type="ORF">EKG39_17485</name>
</gene>
<accession>A0A3S0RIS9</accession>
<dbReference type="OrthoDB" id="9804019at2"/>
<dbReference type="PANTHER" id="PTHR32071">
    <property type="entry name" value="TRANSCRIPTIONAL REGULATORY PROTEIN"/>
    <property type="match status" value="1"/>
</dbReference>
<dbReference type="Gene3D" id="3.40.50.300">
    <property type="entry name" value="P-loop containing nucleotide triphosphate hydrolases"/>
    <property type="match status" value="1"/>
</dbReference>
<protein>
    <submittedName>
        <fullName evidence="7">Sigma-54-dependent Fis family transcriptional regulator</fullName>
    </submittedName>
</protein>
<keyword evidence="3" id="KW-0805">Transcription regulation</keyword>
<evidence type="ECO:0000313" key="8">
    <source>
        <dbReference type="Proteomes" id="UP000282060"/>
    </source>
</evidence>
<dbReference type="GO" id="GO:0005524">
    <property type="term" value="F:ATP binding"/>
    <property type="evidence" value="ECO:0007669"/>
    <property type="project" value="UniProtKB-KW"/>
</dbReference>